<comment type="similarity">
    <text evidence="1">Belongs to the UPF0065 (bug) family.</text>
</comment>
<keyword evidence="4" id="KW-1185">Reference proteome</keyword>
<sequence>MQRRVILGAAAASLLAAPSLRAQDRFPSRPIRVVVPFAPGGPTDVFARRFVDRFQRALGHTVVIENKAGAGGMLGAQDVARSRPDGYSLIFHASSSALTSPLVYRRPLYDPVKDFEQVSLLGVVPFVLAVGPQTGARTTAELVAKLRERPGALSYGSSGVGTSNHLAGALFLARAGELRAEHIPYRGSGPAIQDLVAGTTAFQVDTFGTLYELHRDGRIRIVAVMHPTRSAVDRAIPTMAEQGITGAEASTFNILAAPAGTPPEVMAVLSDATARVMADTAFQQELLGIGIEPESDTSPRRALAFLAGEVEKWRVVVQAAGVSIE</sequence>
<dbReference type="PANTHER" id="PTHR42928">
    <property type="entry name" value="TRICARBOXYLATE-BINDING PROTEIN"/>
    <property type="match status" value="1"/>
</dbReference>
<protein>
    <submittedName>
        <fullName evidence="3">MFS transporter</fullName>
    </submittedName>
</protein>
<comment type="caution">
    <text evidence="3">The sequence shown here is derived from an EMBL/GenBank/DDBJ whole genome shotgun (WGS) entry which is preliminary data.</text>
</comment>
<dbReference type="Pfam" id="PF03401">
    <property type="entry name" value="TctC"/>
    <property type="match status" value="1"/>
</dbReference>
<evidence type="ECO:0000313" key="3">
    <source>
        <dbReference type="EMBL" id="GGJ31503.1"/>
    </source>
</evidence>
<dbReference type="Gene3D" id="3.40.190.10">
    <property type="entry name" value="Periplasmic binding protein-like II"/>
    <property type="match status" value="1"/>
</dbReference>
<dbReference type="PANTHER" id="PTHR42928:SF5">
    <property type="entry name" value="BLR1237 PROTEIN"/>
    <property type="match status" value="1"/>
</dbReference>
<proteinExistence type="inferred from homology"/>
<keyword evidence="2" id="KW-0732">Signal</keyword>
<feature type="signal peptide" evidence="2">
    <location>
        <begin position="1"/>
        <end position="22"/>
    </location>
</feature>
<name>A0A917NV53_9PROT</name>
<evidence type="ECO:0000313" key="4">
    <source>
        <dbReference type="Proteomes" id="UP000661507"/>
    </source>
</evidence>
<dbReference type="RefSeq" id="WP_188970714.1">
    <property type="nucleotide sequence ID" value="NZ_BMKW01000011.1"/>
</dbReference>
<organism evidence="3 4">
    <name type="scientific">Neoroseomonas lacus</name>
    <dbReference type="NCBI Taxonomy" id="287609"/>
    <lineage>
        <taxon>Bacteria</taxon>
        <taxon>Pseudomonadati</taxon>
        <taxon>Pseudomonadota</taxon>
        <taxon>Alphaproteobacteria</taxon>
        <taxon>Acetobacterales</taxon>
        <taxon>Acetobacteraceae</taxon>
        <taxon>Neoroseomonas</taxon>
    </lineage>
</organism>
<evidence type="ECO:0000256" key="2">
    <source>
        <dbReference type="SAM" id="SignalP"/>
    </source>
</evidence>
<dbReference type="PIRSF" id="PIRSF017082">
    <property type="entry name" value="YflP"/>
    <property type="match status" value="1"/>
</dbReference>
<dbReference type="Proteomes" id="UP000661507">
    <property type="component" value="Unassembled WGS sequence"/>
</dbReference>
<dbReference type="InterPro" id="IPR005064">
    <property type="entry name" value="BUG"/>
</dbReference>
<accession>A0A917NV53</accession>
<dbReference type="InterPro" id="IPR042100">
    <property type="entry name" value="Bug_dom1"/>
</dbReference>
<dbReference type="EMBL" id="BMKW01000011">
    <property type="protein sequence ID" value="GGJ31503.1"/>
    <property type="molecule type" value="Genomic_DNA"/>
</dbReference>
<gene>
    <name evidence="3" type="ORF">GCM10011320_43590</name>
</gene>
<evidence type="ECO:0000256" key="1">
    <source>
        <dbReference type="ARBA" id="ARBA00006987"/>
    </source>
</evidence>
<dbReference type="AlphaFoldDB" id="A0A917NV53"/>
<reference evidence="3" key="1">
    <citation type="journal article" date="2014" name="Int. J. Syst. Evol. Microbiol.">
        <title>Complete genome sequence of Corynebacterium casei LMG S-19264T (=DSM 44701T), isolated from a smear-ripened cheese.</title>
        <authorList>
            <consortium name="US DOE Joint Genome Institute (JGI-PGF)"/>
            <person name="Walter F."/>
            <person name="Albersmeier A."/>
            <person name="Kalinowski J."/>
            <person name="Ruckert C."/>
        </authorList>
    </citation>
    <scope>NUCLEOTIDE SEQUENCE</scope>
    <source>
        <strain evidence="3">CGMCC 1.3617</strain>
    </source>
</reference>
<reference evidence="3" key="2">
    <citation type="submission" date="2020-09" db="EMBL/GenBank/DDBJ databases">
        <authorList>
            <person name="Sun Q."/>
            <person name="Zhou Y."/>
        </authorList>
    </citation>
    <scope>NUCLEOTIDE SEQUENCE</scope>
    <source>
        <strain evidence="3">CGMCC 1.3617</strain>
    </source>
</reference>
<feature type="chain" id="PRO_5036834585" evidence="2">
    <location>
        <begin position="23"/>
        <end position="325"/>
    </location>
</feature>
<dbReference type="Gene3D" id="3.40.190.150">
    <property type="entry name" value="Bordetella uptake gene, domain 1"/>
    <property type="match status" value="1"/>
</dbReference>